<evidence type="ECO:0000256" key="4">
    <source>
        <dbReference type="PIRNR" id="PIRNR036492"/>
    </source>
</evidence>
<dbReference type="PROSITE" id="PS00687">
    <property type="entry name" value="ALDEHYDE_DEHYDR_GLU"/>
    <property type="match status" value="1"/>
</dbReference>
<keyword evidence="2 4" id="KW-0560">Oxidoreductase</keyword>
<comment type="caution">
    <text evidence="9">The sequence shown here is derived from an EMBL/GenBank/DDBJ whole genome shotgun (WGS) entry which is preliminary data.</text>
</comment>
<sequence length="483" mass="53222">MLQAEGIQRDQVESPATSLSETDILAQFVQLKQCANSAPYPSVDQRRLWLIALKKALIHEQQALTQALSDDYGYRSDFDSTICDLLPAVSHINYTLKQLKSWLKPSSRHNGLLLFPSKVKVHYQPLGVVGVIVPWNFPIVLSVAPIVTALAAGNRVMVKLSEYTPQTNQVLARIFSVVEEAITTVQGDANVAAKFSALAFDHLLFTGSTSVGKLVAQAAAKNLTPITLELGGKSPVIIADDADLKRSVDNIMLGKAVNAGQICVAPDYVLVPQAKVSTFIELYLKRFKKNFALKSGVFDTSHIINQAQFDRLQSYLEDAERKGAHIHPLQNTNGSGVGRQFLPHLITQVDESMLVTQQEIFGPILPILGYQTLDDAIAYVNARPRPLALYLMTNDTSIVQQITTKTHSGGLAVNDTLLHVAADDAPFGGIGESGVGHYHGIEGFKTFSHTKTVLASPQWLPRSHWLLRYRKAFLPILRRWFIR</sequence>
<evidence type="ECO:0000313" key="9">
    <source>
        <dbReference type="EMBL" id="MDE1242875.1"/>
    </source>
</evidence>
<evidence type="ECO:0000256" key="5">
    <source>
        <dbReference type="PIRSR" id="PIRSR036492-1"/>
    </source>
</evidence>
<dbReference type="PANTHER" id="PTHR43570:SF20">
    <property type="entry name" value="ALDEHYDE DEHYDROGENASE ALDX-RELATED"/>
    <property type="match status" value="1"/>
</dbReference>
<evidence type="ECO:0000256" key="3">
    <source>
        <dbReference type="ARBA" id="ARBA00023027"/>
    </source>
</evidence>
<evidence type="ECO:0000256" key="1">
    <source>
        <dbReference type="ARBA" id="ARBA00009986"/>
    </source>
</evidence>
<dbReference type="GO" id="GO:0005737">
    <property type="term" value="C:cytoplasm"/>
    <property type="evidence" value="ECO:0007669"/>
    <property type="project" value="TreeGrafter"/>
</dbReference>
<dbReference type="Pfam" id="PF00171">
    <property type="entry name" value="Aldedh"/>
    <property type="match status" value="1"/>
</dbReference>
<dbReference type="PANTHER" id="PTHR43570">
    <property type="entry name" value="ALDEHYDE DEHYDROGENASE"/>
    <property type="match status" value="1"/>
</dbReference>
<dbReference type="RefSeq" id="WP_053308968.1">
    <property type="nucleotide sequence ID" value="NZ_JAKNBA010000019.1"/>
</dbReference>
<dbReference type="GO" id="GO:0006081">
    <property type="term" value="P:aldehyde metabolic process"/>
    <property type="evidence" value="ECO:0007669"/>
    <property type="project" value="InterPro"/>
</dbReference>
<proteinExistence type="inferred from homology"/>
<feature type="active site" evidence="5 6">
    <location>
        <position position="229"/>
    </location>
</feature>
<accession>A0A9X4F1S2</accession>
<dbReference type="Proteomes" id="UP001140979">
    <property type="component" value="Unassembled WGS sequence"/>
</dbReference>
<reference evidence="9" key="1">
    <citation type="submission" date="2022-02" db="EMBL/GenBank/DDBJ databases">
        <title>Emergence and expansion in Europe of a Vibrio aestuarianus clonal complex pathogenic for oysters.</title>
        <authorList>
            <person name="Mesnil A."/>
            <person name="Travers M.-A."/>
        </authorList>
    </citation>
    <scope>NUCLEOTIDE SEQUENCE</scope>
    <source>
        <strain evidence="9">19_064_11T1</strain>
    </source>
</reference>
<dbReference type="EMBL" id="JAKNBA010000019">
    <property type="protein sequence ID" value="MDE1242875.1"/>
    <property type="molecule type" value="Genomic_DNA"/>
</dbReference>
<dbReference type="InterPro" id="IPR016163">
    <property type="entry name" value="Ald_DH_C"/>
</dbReference>
<dbReference type="GO" id="GO:0004029">
    <property type="term" value="F:aldehyde dehydrogenase (NAD+) activity"/>
    <property type="evidence" value="ECO:0007669"/>
    <property type="project" value="TreeGrafter"/>
</dbReference>
<keyword evidence="3" id="KW-0520">NAD</keyword>
<gene>
    <name evidence="9" type="ORF">L9W94_12075</name>
</gene>
<evidence type="ECO:0000313" key="10">
    <source>
        <dbReference type="Proteomes" id="UP001140979"/>
    </source>
</evidence>
<dbReference type="CDD" id="cd07133">
    <property type="entry name" value="ALDH_CALDH_CalB"/>
    <property type="match status" value="1"/>
</dbReference>
<protein>
    <recommendedName>
        <fullName evidence="4">Aldehyde dehydrogenase</fullName>
    </recommendedName>
</protein>
<evidence type="ECO:0000259" key="8">
    <source>
        <dbReference type="Pfam" id="PF00171"/>
    </source>
</evidence>
<dbReference type="PIRSF" id="PIRSF036492">
    <property type="entry name" value="ALDH"/>
    <property type="match status" value="1"/>
</dbReference>
<dbReference type="InterPro" id="IPR016161">
    <property type="entry name" value="Ald_DH/histidinol_DH"/>
</dbReference>
<dbReference type="InterPro" id="IPR016162">
    <property type="entry name" value="Ald_DH_N"/>
</dbReference>
<name>A0A9X4F1S2_9VIBR</name>
<dbReference type="InterPro" id="IPR016160">
    <property type="entry name" value="Ald_DH_CS_CYS"/>
</dbReference>
<dbReference type="InterPro" id="IPR012394">
    <property type="entry name" value="Aldehyde_DH_NAD(P)"/>
</dbReference>
<organism evidence="9 10">
    <name type="scientific">Vibrio aestuarianus</name>
    <dbReference type="NCBI Taxonomy" id="28171"/>
    <lineage>
        <taxon>Bacteria</taxon>
        <taxon>Pseudomonadati</taxon>
        <taxon>Pseudomonadota</taxon>
        <taxon>Gammaproteobacteria</taxon>
        <taxon>Vibrionales</taxon>
        <taxon>Vibrionaceae</taxon>
        <taxon>Vibrio</taxon>
    </lineage>
</organism>
<feature type="domain" description="Aldehyde dehydrogenase" evidence="8">
    <location>
        <begin position="43"/>
        <end position="453"/>
    </location>
</feature>
<comment type="similarity">
    <text evidence="1 4 7">Belongs to the aldehyde dehydrogenase family.</text>
</comment>
<dbReference type="Gene3D" id="3.40.309.10">
    <property type="entry name" value="Aldehyde Dehydrogenase, Chain A, domain 2"/>
    <property type="match status" value="1"/>
</dbReference>
<dbReference type="SUPFAM" id="SSF53720">
    <property type="entry name" value="ALDH-like"/>
    <property type="match status" value="1"/>
</dbReference>
<dbReference type="InterPro" id="IPR029510">
    <property type="entry name" value="Ald_DH_CS_GLU"/>
</dbReference>
<dbReference type="AlphaFoldDB" id="A0A9X4F1S2"/>
<dbReference type="PROSITE" id="PS00070">
    <property type="entry name" value="ALDEHYDE_DEHYDR_CYS"/>
    <property type="match status" value="1"/>
</dbReference>
<evidence type="ECO:0000256" key="7">
    <source>
        <dbReference type="RuleBase" id="RU003345"/>
    </source>
</evidence>
<feature type="active site" evidence="5">
    <location>
        <position position="263"/>
    </location>
</feature>
<dbReference type="InterPro" id="IPR015590">
    <property type="entry name" value="Aldehyde_DH_dom"/>
</dbReference>
<evidence type="ECO:0000256" key="6">
    <source>
        <dbReference type="PROSITE-ProRule" id="PRU10007"/>
    </source>
</evidence>
<evidence type="ECO:0000256" key="2">
    <source>
        <dbReference type="ARBA" id="ARBA00023002"/>
    </source>
</evidence>
<dbReference type="Gene3D" id="3.40.605.10">
    <property type="entry name" value="Aldehyde Dehydrogenase, Chain A, domain 1"/>
    <property type="match status" value="1"/>
</dbReference>